<proteinExistence type="predicted"/>
<dbReference type="GO" id="GO:0016020">
    <property type="term" value="C:membrane"/>
    <property type="evidence" value="ECO:0007669"/>
    <property type="project" value="UniProtKB-SubCell"/>
</dbReference>
<dbReference type="SUPFAM" id="SSF63712">
    <property type="entry name" value="Nicotinic receptor ligand binding domain-like"/>
    <property type="match status" value="1"/>
</dbReference>
<dbReference type="InterPro" id="IPR018000">
    <property type="entry name" value="Neurotransmitter_ion_chnl_CS"/>
</dbReference>
<dbReference type="PROSITE" id="PS00236">
    <property type="entry name" value="NEUROTR_ION_CHANNEL"/>
    <property type="match status" value="1"/>
</dbReference>
<dbReference type="Proteomes" id="UP001163046">
    <property type="component" value="Unassembled WGS sequence"/>
</dbReference>
<dbReference type="PANTHER" id="PTHR18945">
    <property type="entry name" value="NEUROTRANSMITTER GATED ION CHANNEL"/>
    <property type="match status" value="1"/>
</dbReference>
<dbReference type="AlphaFoldDB" id="A0A9W9Z3E6"/>
<evidence type="ECO:0000256" key="2">
    <source>
        <dbReference type="ARBA" id="ARBA00023136"/>
    </source>
</evidence>
<organism evidence="4 5">
    <name type="scientific">Desmophyllum pertusum</name>
    <dbReference type="NCBI Taxonomy" id="174260"/>
    <lineage>
        <taxon>Eukaryota</taxon>
        <taxon>Metazoa</taxon>
        <taxon>Cnidaria</taxon>
        <taxon>Anthozoa</taxon>
        <taxon>Hexacorallia</taxon>
        <taxon>Scleractinia</taxon>
        <taxon>Caryophylliina</taxon>
        <taxon>Caryophylliidae</taxon>
        <taxon>Desmophyllum</taxon>
    </lineage>
</organism>
<name>A0A9W9Z3E6_9CNID</name>
<keyword evidence="5" id="KW-1185">Reference proteome</keyword>
<dbReference type="EMBL" id="MU826833">
    <property type="protein sequence ID" value="KAJ7372998.1"/>
    <property type="molecule type" value="Genomic_DNA"/>
</dbReference>
<evidence type="ECO:0000256" key="1">
    <source>
        <dbReference type="ARBA" id="ARBA00004141"/>
    </source>
</evidence>
<gene>
    <name evidence="4" type="ORF">OS493_015468</name>
</gene>
<dbReference type="InterPro" id="IPR036734">
    <property type="entry name" value="Neur_chan_lig-bd_sf"/>
</dbReference>
<dbReference type="InterPro" id="IPR006202">
    <property type="entry name" value="Neur_chan_lig-bd"/>
</dbReference>
<evidence type="ECO:0000313" key="4">
    <source>
        <dbReference type="EMBL" id="KAJ7372998.1"/>
    </source>
</evidence>
<dbReference type="GO" id="GO:0005230">
    <property type="term" value="F:extracellular ligand-gated monoatomic ion channel activity"/>
    <property type="evidence" value="ECO:0007669"/>
    <property type="project" value="InterPro"/>
</dbReference>
<accession>A0A9W9Z3E6</accession>
<sequence>MSADEDVTLSGFKEKFKTYVIVDSAGMNKWMSPATFKSSCDMKVTFYPFDKQSCEMTFGSWTFDNRLLKMVRKSNKHSQTGWWS</sequence>
<feature type="domain" description="Neurotransmitter-gated ion-channel ligand-binding" evidence="3">
    <location>
        <begin position="15"/>
        <end position="77"/>
    </location>
</feature>
<reference evidence="4" key="1">
    <citation type="submission" date="2023-01" db="EMBL/GenBank/DDBJ databases">
        <title>Genome assembly of the deep-sea coral Lophelia pertusa.</title>
        <authorList>
            <person name="Herrera S."/>
            <person name="Cordes E."/>
        </authorList>
    </citation>
    <scope>NUCLEOTIDE SEQUENCE</scope>
    <source>
        <strain evidence="4">USNM1676648</strain>
        <tissue evidence="4">Polyp</tissue>
    </source>
</reference>
<dbReference type="OrthoDB" id="6097796at2759"/>
<dbReference type="Gene3D" id="2.70.170.10">
    <property type="entry name" value="Neurotransmitter-gated ion-channel ligand-binding domain"/>
    <property type="match status" value="1"/>
</dbReference>
<dbReference type="GO" id="GO:0004888">
    <property type="term" value="F:transmembrane signaling receptor activity"/>
    <property type="evidence" value="ECO:0007669"/>
    <property type="project" value="InterPro"/>
</dbReference>
<comment type="caution">
    <text evidence="4">The sequence shown here is derived from an EMBL/GenBank/DDBJ whole genome shotgun (WGS) entry which is preliminary data.</text>
</comment>
<evidence type="ECO:0000259" key="3">
    <source>
        <dbReference type="Pfam" id="PF02931"/>
    </source>
</evidence>
<comment type="subcellular location">
    <subcellularLocation>
        <location evidence="1">Membrane</location>
        <topology evidence="1">Multi-pass membrane protein</topology>
    </subcellularLocation>
</comment>
<evidence type="ECO:0000313" key="5">
    <source>
        <dbReference type="Proteomes" id="UP001163046"/>
    </source>
</evidence>
<protein>
    <recommendedName>
        <fullName evidence="3">Neurotransmitter-gated ion-channel ligand-binding domain-containing protein</fullName>
    </recommendedName>
</protein>
<dbReference type="InterPro" id="IPR006201">
    <property type="entry name" value="Neur_channel"/>
</dbReference>
<dbReference type="Pfam" id="PF02931">
    <property type="entry name" value="Neur_chan_LBD"/>
    <property type="match status" value="1"/>
</dbReference>
<keyword evidence="2" id="KW-0472">Membrane</keyword>